<dbReference type="EMBL" id="PZKC01000003">
    <property type="protein sequence ID" value="PTD97401.1"/>
    <property type="molecule type" value="Genomic_DNA"/>
</dbReference>
<keyword evidence="1" id="KW-0812">Transmembrane</keyword>
<dbReference type="OrthoDB" id="8527676at2"/>
<dbReference type="Proteomes" id="UP000241193">
    <property type="component" value="Unassembled WGS sequence"/>
</dbReference>
<sequence length="73" mass="8227">MGIRLKRLYQPRNPSFWLMVAFNLLSSVLAWVLHGWPLTFPARLLLTVLALANAGLGMAMALRLLREPPAQSR</sequence>
<dbReference type="AlphaFoldDB" id="A0A2T4II13"/>
<protein>
    <submittedName>
        <fullName evidence="2">Uncharacterized protein</fullName>
    </submittedName>
</protein>
<feature type="transmembrane region" description="Helical" evidence="1">
    <location>
        <begin position="42"/>
        <end position="65"/>
    </location>
</feature>
<proteinExistence type="predicted"/>
<reference evidence="2 3" key="1">
    <citation type="submission" date="2018-03" db="EMBL/GenBank/DDBJ databases">
        <authorList>
            <person name="Keele B.F."/>
        </authorList>
    </citation>
    <scope>NUCLEOTIDE SEQUENCE [LARGE SCALE GENOMIC DNA]</scope>
    <source>
        <strain evidence="2 3">D20</strain>
    </source>
</reference>
<accession>A0A2T4II13</accession>
<comment type="caution">
    <text evidence="2">The sequence shown here is derived from an EMBL/GenBank/DDBJ whole genome shotgun (WGS) entry which is preliminary data.</text>
</comment>
<evidence type="ECO:0000256" key="1">
    <source>
        <dbReference type="SAM" id="Phobius"/>
    </source>
</evidence>
<dbReference type="RefSeq" id="WP_107492601.1">
    <property type="nucleotide sequence ID" value="NZ_PZKC01000003.1"/>
</dbReference>
<keyword evidence="3" id="KW-1185">Reference proteome</keyword>
<feature type="transmembrane region" description="Helical" evidence="1">
    <location>
        <begin position="16"/>
        <end position="36"/>
    </location>
</feature>
<reference evidence="2 3" key="2">
    <citation type="submission" date="2018-04" db="EMBL/GenBank/DDBJ databases">
        <title>Thauera lacus sp. nov., isolated from an saline lake in Inner Mongolia, China.</title>
        <authorList>
            <person name="Liang Q.-Y."/>
        </authorList>
    </citation>
    <scope>NUCLEOTIDE SEQUENCE [LARGE SCALE GENOMIC DNA]</scope>
    <source>
        <strain evidence="2 3">D20</strain>
    </source>
</reference>
<keyword evidence="1" id="KW-0472">Membrane</keyword>
<gene>
    <name evidence="2" type="ORF">C8261_05195</name>
</gene>
<organism evidence="2 3">
    <name type="scientific">Pseudothauera lacus</name>
    <dbReference type="NCBI Taxonomy" id="2136175"/>
    <lineage>
        <taxon>Bacteria</taxon>
        <taxon>Pseudomonadati</taxon>
        <taxon>Pseudomonadota</taxon>
        <taxon>Betaproteobacteria</taxon>
        <taxon>Rhodocyclales</taxon>
        <taxon>Zoogloeaceae</taxon>
        <taxon>Pseudothauera</taxon>
    </lineage>
</organism>
<evidence type="ECO:0000313" key="3">
    <source>
        <dbReference type="Proteomes" id="UP000241193"/>
    </source>
</evidence>
<evidence type="ECO:0000313" key="2">
    <source>
        <dbReference type="EMBL" id="PTD97401.1"/>
    </source>
</evidence>
<name>A0A2T4II13_9RHOO</name>
<keyword evidence="1" id="KW-1133">Transmembrane helix</keyword>